<organism evidence="1 2">
    <name type="scientific">Peronosclerospora sorghi</name>
    <dbReference type="NCBI Taxonomy" id="230839"/>
    <lineage>
        <taxon>Eukaryota</taxon>
        <taxon>Sar</taxon>
        <taxon>Stramenopiles</taxon>
        <taxon>Oomycota</taxon>
        <taxon>Peronosporomycetes</taxon>
        <taxon>Peronosporales</taxon>
        <taxon>Peronosporaceae</taxon>
        <taxon>Peronosclerospora</taxon>
    </lineage>
</organism>
<name>A0ACC0WK58_9STRA</name>
<gene>
    <name evidence="1" type="ORF">PsorP6_011816</name>
</gene>
<sequence length="473" mass="54748">MIQSEFEQVATENMRRMTELELEVETGRIEKERLETRIQDLMKENWTSAEAKRVEDAEQASVHARLETTTIAAQLQQVADALNSSQAENDNQEQHIESLQAMQGTDTANGCPVAIQPHQCFLQEYGDIEAMQRVVLWLIEESREARHLEKIRRERAYLKAPKRRWRYVGGSDQDEESEDALIHWCLLEYGEKMATIAVEEDHDVSVSVMPNEQKNNVDLMAEIAMQAAALAVCGVSKTRKENRKGLRRTKRTKQYAIEFERQYQEVKKQAQEAQHVVANERRTHEAKWLQQVVVLPEEEQSSMKRRVESTDSHVLSLKEKVKKHEQLVQELIKEKKRLGHEKEGKPCTSKSWSIVAASLKDTRRELHQVLEHKLQALKHMAQKSLQSLQTESGKLVEAEKHVENLEDERDKIRTVLHEKETGNEALRMQREELLQHVATLMTQVEYRKDKMSKDARAAEAKIDRLTRAEAALT</sequence>
<keyword evidence="2" id="KW-1185">Reference proteome</keyword>
<comment type="caution">
    <text evidence="1">The sequence shown here is derived from an EMBL/GenBank/DDBJ whole genome shotgun (WGS) entry which is preliminary data.</text>
</comment>
<proteinExistence type="predicted"/>
<evidence type="ECO:0000313" key="2">
    <source>
        <dbReference type="Proteomes" id="UP001163321"/>
    </source>
</evidence>
<accession>A0ACC0WK58</accession>
<dbReference type="Proteomes" id="UP001163321">
    <property type="component" value="Chromosome 12"/>
</dbReference>
<dbReference type="EMBL" id="CM047591">
    <property type="protein sequence ID" value="KAI9919139.1"/>
    <property type="molecule type" value="Genomic_DNA"/>
</dbReference>
<protein>
    <submittedName>
        <fullName evidence="1">Uncharacterized protein</fullName>
    </submittedName>
</protein>
<evidence type="ECO:0000313" key="1">
    <source>
        <dbReference type="EMBL" id="KAI9919139.1"/>
    </source>
</evidence>
<reference evidence="1 2" key="1">
    <citation type="journal article" date="2022" name="bioRxiv">
        <title>The genome of the oomycete Peronosclerospora sorghi, a cosmopolitan pathogen of maize and sorghum, is inflated with dispersed pseudogenes.</title>
        <authorList>
            <person name="Fletcher K."/>
            <person name="Martin F."/>
            <person name="Isakeit T."/>
            <person name="Cavanaugh K."/>
            <person name="Magill C."/>
            <person name="Michelmore R."/>
        </authorList>
    </citation>
    <scope>NUCLEOTIDE SEQUENCE [LARGE SCALE GENOMIC DNA]</scope>
    <source>
        <strain evidence="1">P6</strain>
    </source>
</reference>